<dbReference type="EMBL" id="PYMM01000038">
    <property type="protein sequence ID" value="PSU13601.1"/>
    <property type="molecule type" value="Genomic_DNA"/>
</dbReference>
<protein>
    <recommendedName>
        <fullName evidence="3">DUF11 domain-containing protein</fullName>
    </recommendedName>
</protein>
<evidence type="ECO:0008006" key="3">
    <source>
        <dbReference type="Google" id="ProtNLM"/>
    </source>
</evidence>
<evidence type="ECO:0000313" key="2">
    <source>
        <dbReference type="Proteomes" id="UP000241404"/>
    </source>
</evidence>
<name>A0ABD6WYL6_PHODM</name>
<gene>
    <name evidence="1" type="ORF">CTM90_20070</name>
</gene>
<organism evidence="1 2">
    <name type="scientific">Photobacterium damselae</name>
    <dbReference type="NCBI Taxonomy" id="38293"/>
    <lineage>
        <taxon>Bacteria</taxon>
        <taxon>Pseudomonadati</taxon>
        <taxon>Pseudomonadota</taxon>
        <taxon>Gammaproteobacteria</taxon>
        <taxon>Vibrionales</taxon>
        <taxon>Vibrionaceae</taxon>
        <taxon>Photobacterium</taxon>
    </lineage>
</organism>
<sequence length="199" mass="21034">HTISLKPPGDLSLTLELEPGVNVTLGIPFNVVVSVANAGTTIPLNTKVTLPIPTGYSFVRAYEGDGVTLTSIYDSITGELDIGAVGLGFNDYAVIRLAPQSATAPAIHAEIIQAAINDIDSTPNNGFGNGEDDTDVVTPNITNIVQPNICEAPVVYEGGDAYLSANGEYVVTEAQTNQPGYLWSYDYIDLNQPMYAELA</sequence>
<dbReference type="Proteomes" id="UP000241404">
    <property type="component" value="Unassembled WGS sequence"/>
</dbReference>
<comment type="caution">
    <text evidence="1">The sequence shown here is derived from an EMBL/GenBank/DDBJ whole genome shotgun (WGS) entry which is preliminary data.</text>
</comment>
<proteinExistence type="predicted"/>
<feature type="non-terminal residue" evidence="1">
    <location>
        <position position="1"/>
    </location>
</feature>
<feature type="non-terminal residue" evidence="1">
    <location>
        <position position="199"/>
    </location>
</feature>
<accession>A0ABD6WYL6</accession>
<evidence type="ECO:0000313" key="1">
    <source>
        <dbReference type="EMBL" id="PSU13601.1"/>
    </source>
</evidence>
<reference evidence="1 2" key="1">
    <citation type="submission" date="2018-03" db="EMBL/GenBank/DDBJ databases">
        <title>Whole genome sequencing of Histamine producing bacteria.</title>
        <authorList>
            <person name="Butler K."/>
        </authorList>
    </citation>
    <scope>NUCLEOTIDE SEQUENCE [LARGE SCALE GENOMIC DNA]</scope>
    <source>
        <strain evidence="1 2">BT-6</strain>
    </source>
</reference>
<dbReference type="AlphaFoldDB" id="A0ABD6WYL6"/>